<dbReference type="OrthoDB" id="5946976at2759"/>
<accession>A0A226DWD1</accession>
<evidence type="ECO:0000259" key="2">
    <source>
        <dbReference type="Pfam" id="PF00144"/>
    </source>
</evidence>
<keyword evidence="1" id="KW-0732">Signal</keyword>
<reference evidence="3 4" key="1">
    <citation type="submission" date="2015-12" db="EMBL/GenBank/DDBJ databases">
        <title>The genome of Folsomia candida.</title>
        <authorList>
            <person name="Faddeeva A."/>
            <person name="Derks M.F."/>
            <person name="Anvar Y."/>
            <person name="Smit S."/>
            <person name="Van Straalen N."/>
            <person name="Roelofs D."/>
        </authorList>
    </citation>
    <scope>NUCLEOTIDE SEQUENCE [LARGE SCALE GENOMIC DNA]</scope>
    <source>
        <strain evidence="3 4">VU population</strain>
        <tissue evidence="3">Whole body</tissue>
    </source>
</reference>
<evidence type="ECO:0000256" key="1">
    <source>
        <dbReference type="SAM" id="SignalP"/>
    </source>
</evidence>
<feature type="domain" description="Beta-lactamase-related" evidence="2">
    <location>
        <begin position="41"/>
        <end position="389"/>
    </location>
</feature>
<feature type="chain" id="PRO_5012691631" evidence="1">
    <location>
        <begin position="23"/>
        <end position="569"/>
    </location>
</feature>
<evidence type="ECO:0000313" key="3">
    <source>
        <dbReference type="EMBL" id="OXA49380.1"/>
    </source>
</evidence>
<dbReference type="PANTHER" id="PTHR46825">
    <property type="entry name" value="D-ALANYL-D-ALANINE-CARBOXYPEPTIDASE/ENDOPEPTIDASE AMPH"/>
    <property type="match status" value="1"/>
</dbReference>
<keyword evidence="4" id="KW-1185">Reference proteome</keyword>
<dbReference type="InterPro" id="IPR050491">
    <property type="entry name" value="AmpC-like"/>
</dbReference>
<dbReference type="Pfam" id="PF00144">
    <property type="entry name" value="Beta-lactamase"/>
    <property type="match status" value="1"/>
</dbReference>
<evidence type="ECO:0000313" key="4">
    <source>
        <dbReference type="Proteomes" id="UP000198287"/>
    </source>
</evidence>
<dbReference type="InterPro" id="IPR001466">
    <property type="entry name" value="Beta-lactam-related"/>
</dbReference>
<proteinExistence type="predicted"/>
<protein>
    <submittedName>
        <fullName evidence="3">Beta-lactamase</fullName>
    </submittedName>
</protein>
<name>A0A226DWD1_FOLCA</name>
<dbReference type="SUPFAM" id="SSF56601">
    <property type="entry name" value="beta-lactamase/transpeptidase-like"/>
    <property type="match status" value="1"/>
</dbReference>
<dbReference type="Gene3D" id="3.40.710.10">
    <property type="entry name" value="DD-peptidase/beta-lactamase superfamily"/>
    <property type="match status" value="1"/>
</dbReference>
<gene>
    <name evidence="3" type="ORF">Fcan01_16042</name>
</gene>
<feature type="signal peptide" evidence="1">
    <location>
        <begin position="1"/>
        <end position="22"/>
    </location>
</feature>
<dbReference type="Proteomes" id="UP000198287">
    <property type="component" value="Unassembled WGS sequence"/>
</dbReference>
<dbReference type="OMA" id="WMTAISI"/>
<dbReference type="AlphaFoldDB" id="A0A226DWD1"/>
<comment type="caution">
    <text evidence="3">The sequence shown here is derived from an EMBL/GenBank/DDBJ whole genome shotgun (WGS) entry which is preliminary data.</text>
</comment>
<sequence>MISKSHKILTLSILLFSTLTAAAPSTQLNNNEIPPEILLEIDTIIRSSMERQHVPAFGVSLVKGNATYAKGYGLRDVEHNLPADGNTLFAIGSLSKSFAGLIVTRTLRDLYTEMGEAVLDTPIATLAPSYNLTFSDRYRSEQVTFRDLLSHRVCVLPEMSGLLAQAYQGKDDFYYRFRYSPNAQECSFRNGMAYSNALIALSGEIVAHMVNSTYEELLTQLLFDLGMTGTTWIRASDDHNNMMHRAVPYIWKEGRLQRYNTELLKLIAPIFGGGGILSCVNDMVKYMQLYAHNGKIGDNQVIPEEVMTWMTAISITEYSGITKGLSNPNATVDISIGYGLALFSGIYDGWRRIGHGGFMPPFQSSFYSYPEQGISIFVAASGPGPLLELEEVKRQIYYLLAGFTKAPKIQPDYQMKHELSFYNKFRNPKPAKSQPHEDVEITPDQAVGSYGSGFDGEMNITFRNNSVGIPQLYWSYGRMAEGWLVQIAPNRFSLSKWGSDFWMIFWSVGIGFGAVELRFLDLDTIQYYELGAVFSTNFIRGLKLEDLPVIPWHPDSCGVSLILGTDYPI</sequence>
<dbReference type="PANTHER" id="PTHR46825:SF15">
    <property type="entry name" value="BETA-LACTAMASE-RELATED DOMAIN-CONTAINING PROTEIN"/>
    <property type="match status" value="1"/>
</dbReference>
<dbReference type="EMBL" id="LNIX01000010">
    <property type="protein sequence ID" value="OXA49380.1"/>
    <property type="molecule type" value="Genomic_DNA"/>
</dbReference>
<dbReference type="InterPro" id="IPR012338">
    <property type="entry name" value="Beta-lactam/transpept-like"/>
</dbReference>
<organism evidence="3 4">
    <name type="scientific">Folsomia candida</name>
    <name type="common">Springtail</name>
    <dbReference type="NCBI Taxonomy" id="158441"/>
    <lineage>
        <taxon>Eukaryota</taxon>
        <taxon>Metazoa</taxon>
        <taxon>Ecdysozoa</taxon>
        <taxon>Arthropoda</taxon>
        <taxon>Hexapoda</taxon>
        <taxon>Collembola</taxon>
        <taxon>Entomobryomorpha</taxon>
        <taxon>Isotomoidea</taxon>
        <taxon>Isotomidae</taxon>
        <taxon>Proisotominae</taxon>
        <taxon>Folsomia</taxon>
    </lineage>
</organism>